<feature type="compositionally biased region" description="Basic and acidic residues" evidence="3">
    <location>
        <begin position="92"/>
        <end position="104"/>
    </location>
</feature>
<dbReference type="InterPro" id="IPR016155">
    <property type="entry name" value="Mopterin_synth/thiamin_S_b"/>
</dbReference>
<comment type="caution">
    <text evidence="4">The sequence shown here is derived from an EMBL/GenBank/DDBJ whole genome shotgun (WGS) entry which is preliminary data.</text>
</comment>
<reference evidence="5" key="1">
    <citation type="journal article" date="2018" name="Front. Microbiol.">
        <title>Genome-Based Analysis Reveals the Taxonomy and Diversity of the Family Idiomarinaceae.</title>
        <authorList>
            <person name="Liu Y."/>
            <person name="Lai Q."/>
            <person name="Shao Z."/>
        </authorList>
    </citation>
    <scope>NUCLEOTIDE SEQUENCE [LARGE SCALE GENOMIC DNA]</scope>
    <source>
        <strain evidence="5">GBPy7</strain>
    </source>
</reference>
<evidence type="ECO:0000313" key="5">
    <source>
        <dbReference type="Proteomes" id="UP000288395"/>
    </source>
</evidence>
<evidence type="ECO:0000256" key="2">
    <source>
        <dbReference type="HAMAP-Rule" id="MF_00460"/>
    </source>
</evidence>
<keyword evidence="5" id="KW-1185">Reference proteome</keyword>
<dbReference type="NCBIfam" id="NF002490">
    <property type="entry name" value="PRK01777.1"/>
    <property type="match status" value="1"/>
</dbReference>
<dbReference type="RefSeq" id="WP_126766933.1">
    <property type="nucleotide sequence ID" value="NZ_PIPJ01000003.1"/>
</dbReference>
<name>A0A432VX10_9GAMM</name>
<evidence type="ECO:0000256" key="1">
    <source>
        <dbReference type="ARBA" id="ARBA00010645"/>
    </source>
</evidence>
<dbReference type="SUPFAM" id="SSF54285">
    <property type="entry name" value="MoaD/ThiS"/>
    <property type="match status" value="1"/>
</dbReference>
<dbReference type="OrthoDB" id="9796575at2"/>
<dbReference type="EMBL" id="PIPJ01000003">
    <property type="protein sequence ID" value="RUO21253.1"/>
    <property type="molecule type" value="Genomic_DNA"/>
</dbReference>
<organism evidence="4 5">
    <name type="scientific">Aliidiomarina iranensis</name>
    <dbReference type="NCBI Taxonomy" id="1434071"/>
    <lineage>
        <taxon>Bacteria</taxon>
        <taxon>Pseudomonadati</taxon>
        <taxon>Pseudomonadota</taxon>
        <taxon>Gammaproteobacteria</taxon>
        <taxon>Alteromonadales</taxon>
        <taxon>Idiomarinaceae</taxon>
        <taxon>Aliidiomarina</taxon>
    </lineage>
</organism>
<sequence length="124" mass="13838">MSETLISIEVAFATPEKQKIIALSVARGCTVAQAIEQSGINRFFPEIDLSQHAVGIWSKTCKLSDTPRMGDRIEIYRPLIADPKEIRRRRAEKAQEDGRADKVTGGRPKQNRGKSTDQQAEQNS</sequence>
<feature type="region of interest" description="Disordered" evidence="3">
    <location>
        <begin position="84"/>
        <end position="124"/>
    </location>
</feature>
<protein>
    <recommendedName>
        <fullName evidence="2">UPF0125 protein CWE08_06635</fullName>
    </recommendedName>
</protein>
<evidence type="ECO:0000313" key="4">
    <source>
        <dbReference type="EMBL" id="RUO21253.1"/>
    </source>
</evidence>
<dbReference type="AlphaFoldDB" id="A0A432VX10"/>
<dbReference type="PANTHER" id="PTHR37483">
    <property type="entry name" value="UPF0125 PROTEIN RATB"/>
    <property type="match status" value="1"/>
</dbReference>
<dbReference type="HAMAP" id="MF_00460">
    <property type="entry name" value="UPF0125_RnfH"/>
    <property type="match status" value="1"/>
</dbReference>
<proteinExistence type="inferred from homology"/>
<dbReference type="InterPro" id="IPR037021">
    <property type="entry name" value="RnfH_sf"/>
</dbReference>
<comment type="similarity">
    <text evidence="1 2">Belongs to the UPF0125 (RnfH) family.</text>
</comment>
<accession>A0A432VX10</accession>
<dbReference type="Proteomes" id="UP000288395">
    <property type="component" value="Unassembled WGS sequence"/>
</dbReference>
<dbReference type="Gene3D" id="3.10.20.280">
    <property type="entry name" value="RnfH-like"/>
    <property type="match status" value="1"/>
</dbReference>
<gene>
    <name evidence="4" type="ORF">CWE08_06635</name>
</gene>
<dbReference type="InterPro" id="IPR005346">
    <property type="entry name" value="RnfH"/>
</dbReference>
<dbReference type="Pfam" id="PF03658">
    <property type="entry name" value="Ub-RnfH"/>
    <property type="match status" value="1"/>
</dbReference>
<dbReference type="PANTHER" id="PTHR37483:SF1">
    <property type="entry name" value="UPF0125 PROTEIN RATB"/>
    <property type="match status" value="1"/>
</dbReference>
<evidence type="ECO:0000256" key="3">
    <source>
        <dbReference type="SAM" id="MobiDB-lite"/>
    </source>
</evidence>